<keyword evidence="2" id="KW-1185">Reference proteome</keyword>
<organism evidence="1 2">
    <name type="scientific">Glycocaulis alkaliphilus</name>
    <dbReference type="NCBI Taxonomy" id="1434191"/>
    <lineage>
        <taxon>Bacteria</taxon>
        <taxon>Pseudomonadati</taxon>
        <taxon>Pseudomonadota</taxon>
        <taxon>Alphaproteobacteria</taxon>
        <taxon>Maricaulales</taxon>
        <taxon>Maricaulaceae</taxon>
        <taxon>Glycocaulis</taxon>
    </lineage>
</organism>
<dbReference type="SUPFAM" id="SSF46785">
    <property type="entry name" value="Winged helix' DNA-binding domain"/>
    <property type="match status" value="2"/>
</dbReference>
<dbReference type="Proteomes" id="UP000286954">
    <property type="component" value="Chromosome"/>
</dbReference>
<dbReference type="EMBL" id="CP018911">
    <property type="protein sequence ID" value="AZU03795.1"/>
    <property type="molecule type" value="Genomic_DNA"/>
</dbReference>
<dbReference type="Gene3D" id="1.10.10.10">
    <property type="entry name" value="Winged helix-like DNA-binding domain superfamily/Winged helix DNA-binding domain"/>
    <property type="match status" value="2"/>
</dbReference>
<dbReference type="GO" id="GO:0051304">
    <property type="term" value="P:chromosome separation"/>
    <property type="evidence" value="ECO:0007669"/>
    <property type="project" value="InterPro"/>
</dbReference>
<dbReference type="RefSeq" id="WP_127566288.1">
    <property type="nucleotide sequence ID" value="NZ_BMFB01000005.1"/>
</dbReference>
<dbReference type="Pfam" id="PF04079">
    <property type="entry name" value="SMC_ScpB"/>
    <property type="match status" value="1"/>
</dbReference>
<dbReference type="InterPro" id="IPR005234">
    <property type="entry name" value="ScpB_csome_segregation"/>
</dbReference>
<gene>
    <name evidence="1" type="ORF">X907_1260</name>
</gene>
<accession>A0A3T0E8R2</accession>
<reference evidence="1 2" key="1">
    <citation type="submission" date="2016-12" db="EMBL/GenBank/DDBJ databases">
        <title>The genome of dimorphic prosthecate Glycocaulis alkaliphilus 6b-8t, isolated from crude oil dictates its adaptability in petroleum environments.</title>
        <authorList>
            <person name="Wu X.-L."/>
            <person name="Geng S."/>
        </authorList>
    </citation>
    <scope>NUCLEOTIDE SEQUENCE [LARGE SCALE GENOMIC DNA]</scope>
    <source>
        <strain evidence="1 2">6B-8</strain>
    </source>
</reference>
<protein>
    <submittedName>
        <fullName evidence="1">Condensin subunit ScpB</fullName>
    </submittedName>
</protein>
<evidence type="ECO:0000313" key="2">
    <source>
        <dbReference type="Proteomes" id="UP000286954"/>
    </source>
</evidence>
<dbReference type="InterPro" id="IPR036388">
    <property type="entry name" value="WH-like_DNA-bd_sf"/>
</dbReference>
<dbReference type="KEGG" id="gak:X907_1260"/>
<dbReference type="PIRSF" id="PIRSF019345">
    <property type="entry name" value="ScpB"/>
    <property type="match status" value="1"/>
</dbReference>
<proteinExistence type="predicted"/>
<evidence type="ECO:0000313" key="1">
    <source>
        <dbReference type="EMBL" id="AZU03795.1"/>
    </source>
</evidence>
<dbReference type="OrthoDB" id="9806226at2"/>
<sequence length="241" mass="26244">MSDPIAEAIARLRARQGPQAAALAEPSQQAIRMAEALLFAASEPLDAETLAARLPAGTDIPATIAALQEKYADAGVRLSEVGGRWRFETAPDLAHLLAEIREEPKKLSQAALETLSIIAYHQPVTRAEIEEIRGVAVSKGTIDLLFELKWIRLRGRRRSPGRPVTFGTTDTFLEYFGLAAITDLPGLGDLKAAGLLSSRLPANFDIPDPARLADNEDPLDDEDSAHFHLDFLEGAEDEREE</sequence>
<dbReference type="InterPro" id="IPR036390">
    <property type="entry name" value="WH_DNA-bd_sf"/>
</dbReference>
<name>A0A3T0E8R2_9PROT</name>
<dbReference type="PANTHER" id="PTHR34298">
    <property type="entry name" value="SEGREGATION AND CONDENSATION PROTEIN B"/>
    <property type="match status" value="1"/>
</dbReference>
<dbReference type="AlphaFoldDB" id="A0A3T0E8R2"/>
<dbReference type="NCBIfam" id="TIGR00281">
    <property type="entry name" value="SMC-Scp complex subunit ScpB"/>
    <property type="match status" value="1"/>
</dbReference>
<dbReference type="PANTHER" id="PTHR34298:SF2">
    <property type="entry name" value="SEGREGATION AND CONDENSATION PROTEIN B"/>
    <property type="match status" value="1"/>
</dbReference>